<proteinExistence type="predicted"/>
<dbReference type="PANTHER" id="PTHR43173">
    <property type="entry name" value="ABC1 FAMILY PROTEIN"/>
    <property type="match status" value="1"/>
</dbReference>
<reference evidence="3" key="1">
    <citation type="journal article" date="2021" name="Sci. Rep.">
        <title>Diploid genomic architecture of Nitzschia inconspicua, an elite biomass production diatom.</title>
        <authorList>
            <person name="Oliver A."/>
            <person name="Podell S."/>
            <person name="Pinowska A."/>
            <person name="Traller J.C."/>
            <person name="Smith S.R."/>
            <person name="McClure R."/>
            <person name="Beliaev A."/>
            <person name="Bohutskyi P."/>
            <person name="Hill E.A."/>
            <person name="Rabines A."/>
            <person name="Zheng H."/>
            <person name="Allen L.Z."/>
            <person name="Kuo A."/>
            <person name="Grigoriev I.V."/>
            <person name="Allen A.E."/>
            <person name="Hazlebeck D."/>
            <person name="Allen E.E."/>
        </authorList>
    </citation>
    <scope>NUCLEOTIDE SEQUENCE</scope>
    <source>
        <strain evidence="3">Hildebrandi</strain>
    </source>
</reference>
<name>A0A9K3M3D3_9STRA</name>
<dbReference type="InterPro" id="IPR001466">
    <property type="entry name" value="Beta-lactam-related"/>
</dbReference>
<comment type="caution">
    <text evidence="3">The sequence shown here is derived from an EMBL/GenBank/DDBJ whole genome shotgun (WGS) entry which is preliminary data.</text>
</comment>
<evidence type="ECO:0000313" key="4">
    <source>
        <dbReference type="Proteomes" id="UP000693970"/>
    </source>
</evidence>
<dbReference type="EMBL" id="JAGRRH010000003">
    <property type="protein sequence ID" value="KAG7372231.1"/>
    <property type="molecule type" value="Genomic_DNA"/>
</dbReference>
<dbReference type="OrthoDB" id="40088at2759"/>
<accession>A0A9K3M3D3</accession>
<evidence type="ECO:0000313" key="3">
    <source>
        <dbReference type="EMBL" id="KAG7372231.1"/>
    </source>
</evidence>
<feature type="domain" description="Beta-lactamase-related" evidence="1">
    <location>
        <begin position="690"/>
        <end position="1110"/>
    </location>
</feature>
<dbReference type="PANTHER" id="PTHR43173:SF3">
    <property type="entry name" value="ABC1 FAMILY PROTEIN"/>
    <property type="match status" value="1"/>
</dbReference>
<dbReference type="Proteomes" id="UP000693970">
    <property type="component" value="Unassembled WGS sequence"/>
</dbReference>
<dbReference type="Pfam" id="PF03109">
    <property type="entry name" value="ABC1"/>
    <property type="match status" value="1"/>
</dbReference>
<protein>
    <submittedName>
        <fullName evidence="3">ABC transporter</fullName>
    </submittedName>
</protein>
<gene>
    <name evidence="3" type="ORF">IV203_018374</name>
</gene>
<evidence type="ECO:0000259" key="1">
    <source>
        <dbReference type="Pfam" id="PF00144"/>
    </source>
</evidence>
<organism evidence="3 4">
    <name type="scientific">Nitzschia inconspicua</name>
    <dbReference type="NCBI Taxonomy" id="303405"/>
    <lineage>
        <taxon>Eukaryota</taxon>
        <taxon>Sar</taxon>
        <taxon>Stramenopiles</taxon>
        <taxon>Ochrophyta</taxon>
        <taxon>Bacillariophyta</taxon>
        <taxon>Bacillariophyceae</taxon>
        <taxon>Bacillariophycidae</taxon>
        <taxon>Bacillariales</taxon>
        <taxon>Bacillariaceae</taxon>
        <taxon>Nitzschia</taxon>
    </lineage>
</organism>
<dbReference type="Pfam" id="PF00144">
    <property type="entry name" value="Beta-lactamase"/>
    <property type="match status" value="1"/>
</dbReference>
<dbReference type="AlphaFoldDB" id="A0A9K3M3D3"/>
<reference evidence="3" key="2">
    <citation type="submission" date="2021-04" db="EMBL/GenBank/DDBJ databases">
        <authorList>
            <person name="Podell S."/>
        </authorList>
    </citation>
    <scope>NUCLEOTIDE SEQUENCE</scope>
    <source>
        <strain evidence="3">Hildebrandi</strain>
    </source>
</reference>
<dbReference type="CDD" id="cd05121">
    <property type="entry name" value="ABC1_ADCK3-like"/>
    <property type="match status" value="1"/>
</dbReference>
<sequence length="1122" mass="126742">MGNSDSKVPMPSSAKVSVMRNRGVVGRRRSSLINRKEQLRAQSFLRREEEADRVAGVGDLLDEDREQCNCNDIPKDPEATIERLQANIRILSEKCGALESQNILVSVQQLDWLVWAISYSMSGLALYAYWQCLSFGIPRIPWPMIIKELSLDANQVPQIAHTMWMYARPYALPTLKTMLWTIPYFYNKVTHGSFHRRMQVFSVAFIVIGRIRLCRWREQVFLQPDSENNQIPPFGEACTNDGIWEANYEISARFLYLSVKRLRGLWTKSAQYLSSRADFMPLGYIRELSKLQDQAPVTPWHHIKHLLPSQLRKDLIKIDTEPIASASIGQVHLAKLLVDGIEKKVVIKVQHPHARTLMMDDFWSLLVICKIVGWLEPEYAFMEILMREWAYEARKELDFTNELDHLQQAQLALQEMFSAKDSVMYTNTEKRTPFHAQVPTPFPEYSNRRVLVMEYCEGIRLDNFAKLKEWNFNRVDIVDGLSQTFAHFMYCSPIFNGDPHLGNFLISRGICGGEEGFTLTLLDWGLAKKLSNEKRLAFCQMVYAAATLDYGLLLDSFKTIGLKMKREDAGQSMEDMRFFLRDMAPRTQARQTIKSKIKQGEALAKKNKEKVPMESKAYPGELFFFIRVTELLHGLGSKLRVNMKYLETIRPYAEMGLRRLAAETEPHLLTKTVAENINLKDTKLQKQLEAVLNDLKNKGHFVGVQICVLNRNGSVEADVVAGTFGGLKDHLPMQRNTLILGYSCTKAITATLAHIIVEEDYFSLDEPICERVWKGFCPTKSVPLELANSLGLSQEQTEQRWKWKRQITLRHILNHTSGLWSALPPKLTLKGMASCESCCAAFEYNSHEAEGTILPSRPPGEKSEYHFMSFGWLVAGTARGAYALKHGRASVSYEEVYNQILLPKLSDAVQELGFSPLGATGNRAFSLANTVTSDIRASAMIQKQRERALRGDEEDNDMSQSIAEVMKTFKGAEFLLDPRVWNSKDALSANVPAAGGRFSAAALARFYHELGNLKSLLKPEVLDQIFDASTMDASISMMQGVTSLTNDSSNHRTKISLGFQLIQTERDSGDVFSGVGHAGVGGSIGFWHKPSGLAVGVMLNKADSGQEVALRILRTIGDHFKI</sequence>
<feature type="domain" description="ABC1 atypical kinase-like" evidence="2">
    <location>
        <begin position="290"/>
        <end position="550"/>
    </location>
</feature>
<evidence type="ECO:0000259" key="2">
    <source>
        <dbReference type="Pfam" id="PF03109"/>
    </source>
</evidence>
<keyword evidence="4" id="KW-1185">Reference proteome</keyword>
<dbReference type="InterPro" id="IPR004147">
    <property type="entry name" value="ABC1_dom"/>
</dbReference>
<dbReference type="InterPro" id="IPR051130">
    <property type="entry name" value="Mito_struct-func_regulator"/>
</dbReference>